<reference evidence="3 4" key="1">
    <citation type="submission" date="2016-11" db="EMBL/GenBank/DDBJ databases">
        <authorList>
            <person name="Jaros S."/>
            <person name="Januszkiewicz K."/>
            <person name="Wedrychowicz H."/>
        </authorList>
    </citation>
    <scope>NUCLEOTIDE SEQUENCE [LARGE SCALE GENOMIC DNA]</scope>
    <source>
        <strain evidence="3 4">CGMCC 1.12213</strain>
    </source>
</reference>
<protein>
    <submittedName>
        <fullName evidence="3">Gliding motility-associated C-terminal domain-containing protein</fullName>
    </submittedName>
</protein>
<evidence type="ECO:0000256" key="2">
    <source>
        <dbReference type="ARBA" id="ARBA00022737"/>
    </source>
</evidence>
<dbReference type="PANTHER" id="PTHR47566:SF1">
    <property type="entry name" value="PROTEIN NUD1"/>
    <property type="match status" value="1"/>
</dbReference>
<evidence type="ECO:0000256" key="1">
    <source>
        <dbReference type="ARBA" id="ARBA00022614"/>
    </source>
</evidence>
<keyword evidence="4" id="KW-1185">Reference proteome</keyword>
<dbReference type="AlphaFoldDB" id="A0A1M6DE51"/>
<keyword evidence="1" id="KW-0433">Leucine-rich repeat</keyword>
<dbReference type="Pfam" id="PF13585">
    <property type="entry name" value="CHU_C"/>
    <property type="match status" value="1"/>
</dbReference>
<dbReference type="PANTHER" id="PTHR47566">
    <property type="match status" value="1"/>
</dbReference>
<evidence type="ECO:0000313" key="4">
    <source>
        <dbReference type="Proteomes" id="UP000184396"/>
    </source>
</evidence>
<gene>
    <name evidence="3" type="ORF">SAMN05216261_1506</name>
</gene>
<sequence>MCSKTKFILISFCFITYYSYSQNTFVPDDNFEQALIDLGYDTVLDDNVLTANISGITDLDVINLNISDLTGIEDFISLTNLDCSNNQLTSLNVSQNTNLIELYCSANQLPSLDVTNLPNLVRLWCFNNQLSNLDVMQNSGLISLRCENNQLTSLDTSSNINLNVLACEQNLITTLDVSNSLNLNRFQCGNNRLTNLNIIANTNLSYLGCEQNFLTQLNVSNNSQLSFLYCFNNQLTELNLSSNPNISELDCSQNQLCSLNLKNENNSNFTSVNFDLNPDLSCVVVDNPNANHSNWVPTTFSNYVNTPAACSNFVPVDDLENVIATSYTLPILNNGSYFTASSGLGNSLNPGDVITSSQTIYIYNATACNSNESSFIVIINNEDYFIPKYFTPNNDGTNDVWQVYDRLKLVNHISIYNRNGKLLKFLPNSDSSWDGTLNGELLPSDSYWYEIILNSREVLRGYFALKR</sequence>
<dbReference type="SUPFAM" id="SSF52058">
    <property type="entry name" value="L domain-like"/>
    <property type="match status" value="1"/>
</dbReference>
<dbReference type="EMBL" id="FQYK01000003">
    <property type="protein sequence ID" value="SHI71536.1"/>
    <property type="molecule type" value="Genomic_DNA"/>
</dbReference>
<proteinExistence type="predicted"/>
<dbReference type="Proteomes" id="UP000184396">
    <property type="component" value="Unassembled WGS sequence"/>
</dbReference>
<dbReference type="eggNOG" id="COG4886">
    <property type="taxonomic scope" value="Bacteria"/>
</dbReference>
<dbReference type="OrthoDB" id="1652165at2"/>
<dbReference type="Gene3D" id="3.80.10.10">
    <property type="entry name" value="Ribonuclease Inhibitor"/>
    <property type="match status" value="1"/>
</dbReference>
<dbReference type="NCBIfam" id="TIGR04131">
    <property type="entry name" value="Bac_Flav_CTERM"/>
    <property type="match status" value="1"/>
</dbReference>
<organism evidence="3 4">
    <name type="scientific">Algibacter luteus</name>
    <dbReference type="NCBI Taxonomy" id="1178825"/>
    <lineage>
        <taxon>Bacteria</taxon>
        <taxon>Pseudomonadati</taxon>
        <taxon>Bacteroidota</taxon>
        <taxon>Flavobacteriia</taxon>
        <taxon>Flavobacteriales</taxon>
        <taxon>Flavobacteriaceae</taxon>
        <taxon>Algibacter</taxon>
    </lineage>
</organism>
<dbReference type="InterPro" id="IPR032675">
    <property type="entry name" value="LRR_dom_sf"/>
</dbReference>
<keyword evidence="2" id="KW-0677">Repeat</keyword>
<dbReference type="GO" id="GO:0035591">
    <property type="term" value="F:signaling adaptor activity"/>
    <property type="evidence" value="ECO:0007669"/>
    <property type="project" value="TreeGrafter"/>
</dbReference>
<dbReference type="RefSeq" id="WP_081496177.1">
    <property type="nucleotide sequence ID" value="NZ_ALIH01000003.1"/>
</dbReference>
<dbReference type="InterPro" id="IPR026341">
    <property type="entry name" value="T9SS_type_B"/>
</dbReference>
<evidence type="ECO:0000313" key="3">
    <source>
        <dbReference type="EMBL" id="SHI71536.1"/>
    </source>
</evidence>
<dbReference type="STRING" id="1178825.SAMN05216261_1506"/>
<dbReference type="InterPro" id="IPR052574">
    <property type="entry name" value="CDIRP"/>
</dbReference>
<dbReference type="eggNOG" id="COG3291">
    <property type="taxonomic scope" value="Bacteria"/>
</dbReference>
<accession>A0A1M6DE51</accession>
<name>A0A1M6DE51_9FLAO</name>